<dbReference type="Pfam" id="PF05171">
    <property type="entry name" value="HemS"/>
    <property type="match status" value="2"/>
</dbReference>
<feature type="domain" description="Haemin-degrading HemS/ChuX" evidence="1">
    <location>
        <begin position="231"/>
        <end position="363"/>
    </location>
</feature>
<accession>L7U387</accession>
<sequence length="375" mass="41560">MWMHPSPLEPVMIAPSVSTASSSEPTALRQRWHALRESQPRTRIRDAATQLGVSEAQLLATGVGEDVVRLDLRLDTLLPKLESLGKVMTLTRNESAVHEKRGLYRNVEVNGAVALALDENIDLRLFLHRWRFGFAFREVRPEGTRRSLHFFDPAGMAIHKVYVEDEAGVSAFEQLVTDYTHAEQSRELPVEPVAAAEVPRPDSEIDVEGLVSGWRGLQDTHEFFPLLRRFKVARTQALRLVSPEMTTPVAPASLTWVLEKASASGLPIMVFVGNAGAIQIHTGPVHTVRAMGPWMNVLDPSFNLHLRTDHIHSAWVVRKPTRDGIVTSLELFDAAGENIALLFGKRKPGVPESLEWRALIDELVAALPVSTAVVS</sequence>
<dbReference type="InterPro" id="IPR007845">
    <property type="entry name" value="HemS/ChuX_dom"/>
</dbReference>
<evidence type="ECO:0000313" key="2">
    <source>
        <dbReference type="EMBL" id="AGC42673.1"/>
    </source>
</evidence>
<dbReference type="GO" id="GO:0006826">
    <property type="term" value="P:iron ion transport"/>
    <property type="evidence" value="ECO:0007669"/>
    <property type="project" value="InterPro"/>
</dbReference>
<gene>
    <name evidence="2" type="ordered locus">MYSTI_01325</name>
</gene>
<evidence type="ECO:0000313" key="3">
    <source>
        <dbReference type="Proteomes" id="UP000011131"/>
    </source>
</evidence>
<name>L7U387_MYXSD</name>
<organism evidence="2 3">
    <name type="scientific">Myxococcus stipitatus (strain DSM 14675 / JCM 12634 / Mx s8)</name>
    <dbReference type="NCBI Taxonomy" id="1278073"/>
    <lineage>
        <taxon>Bacteria</taxon>
        <taxon>Pseudomonadati</taxon>
        <taxon>Myxococcota</taxon>
        <taxon>Myxococcia</taxon>
        <taxon>Myxococcales</taxon>
        <taxon>Cystobacterineae</taxon>
        <taxon>Myxococcaceae</taxon>
        <taxon>Myxococcus</taxon>
    </lineage>
</organism>
<dbReference type="CDD" id="cd16831">
    <property type="entry name" value="HemS-like_C"/>
    <property type="match status" value="1"/>
</dbReference>
<dbReference type="KEGG" id="msd:MYSTI_01325"/>
<dbReference type="InterPro" id="IPR053733">
    <property type="entry name" value="Heme_Transport_Util_sf"/>
</dbReference>
<evidence type="ECO:0000259" key="1">
    <source>
        <dbReference type="Pfam" id="PF05171"/>
    </source>
</evidence>
<feature type="domain" description="Haemin-degrading HemS/ChuX" evidence="1">
    <location>
        <begin position="52"/>
        <end position="179"/>
    </location>
</feature>
<reference evidence="2 3" key="1">
    <citation type="journal article" date="2013" name="Genome Announc.">
        <title>Complete genome sequence of Myxococcus stipitatus strain DSM 14675, a fruiting myxobacterium.</title>
        <authorList>
            <person name="Huntley S."/>
            <person name="Kneip S."/>
            <person name="Treuner-Lange A."/>
            <person name="Sogaard-Andersen L."/>
        </authorList>
    </citation>
    <scope>NUCLEOTIDE SEQUENCE [LARGE SCALE GENOMIC DNA]</scope>
    <source>
        <strain evidence="3">DSM 14675 / JCM 12634 / Mx s8</strain>
    </source>
</reference>
<dbReference type="SUPFAM" id="SSF144064">
    <property type="entry name" value="Heme iron utilization protein-like"/>
    <property type="match status" value="1"/>
</dbReference>
<dbReference type="EMBL" id="CP004025">
    <property type="protein sequence ID" value="AGC42673.1"/>
    <property type="molecule type" value="Genomic_DNA"/>
</dbReference>
<dbReference type="HOGENOM" id="CLU_034543_0_0_7"/>
<dbReference type="Proteomes" id="UP000011131">
    <property type="component" value="Chromosome"/>
</dbReference>
<dbReference type="AlphaFoldDB" id="L7U387"/>
<dbReference type="Gene3D" id="3.40.1570.10">
    <property type="entry name" value="HemS/ChuS/ChuX like domains"/>
    <property type="match status" value="2"/>
</dbReference>
<proteinExistence type="predicted"/>
<dbReference type="eggNOG" id="COG3720">
    <property type="taxonomic scope" value="Bacteria"/>
</dbReference>
<protein>
    <submittedName>
        <fullName evidence="2">Hemin transport protein HemS</fullName>
    </submittedName>
</protein>
<dbReference type="PATRIC" id="fig|1278073.3.peg.1380"/>
<dbReference type="STRING" id="1278073.MYSTI_01325"/>
<keyword evidence="3" id="KW-1185">Reference proteome</keyword>
<dbReference type="CDD" id="cd16830">
    <property type="entry name" value="HemS-like_N"/>
    <property type="match status" value="1"/>
</dbReference>